<dbReference type="Proteomes" id="UP000064967">
    <property type="component" value="Chromosome"/>
</dbReference>
<protein>
    <submittedName>
        <fullName evidence="2">Uncharacterized protein</fullName>
    </submittedName>
</protein>
<dbReference type="EMBL" id="CP012333">
    <property type="protein sequence ID" value="AKV00265.1"/>
    <property type="molecule type" value="Genomic_DNA"/>
</dbReference>
<sequence length="67" mass="6964">MTSLQLDDDESPASPPSLFLGALPSMAVVSPPPCAEPPESVAGIVAPVELSLLHPTRTPRTSVDNQE</sequence>
<evidence type="ECO:0000256" key="1">
    <source>
        <dbReference type="SAM" id="MobiDB-lite"/>
    </source>
</evidence>
<feature type="compositionally biased region" description="Acidic residues" evidence="1">
    <location>
        <begin position="1"/>
        <end position="11"/>
    </location>
</feature>
<evidence type="ECO:0000313" key="3">
    <source>
        <dbReference type="Proteomes" id="UP000064967"/>
    </source>
</evidence>
<organism evidence="2 3">
    <name type="scientific">Labilithrix luteola</name>
    <dbReference type="NCBI Taxonomy" id="1391654"/>
    <lineage>
        <taxon>Bacteria</taxon>
        <taxon>Pseudomonadati</taxon>
        <taxon>Myxococcota</taxon>
        <taxon>Polyangia</taxon>
        <taxon>Polyangiales</taxon>
        <taxon>Labilitrichaceae</taxon>
        <taxon>Labilithrix</taxon>
    </lineage>
</organism>
<proteinExistence type="predicted"/>
<evidence type="ECO:0000313" key="2">
    <source>
        <dbReference type="EMBL" id="AKV00265.1"/>
    </source>
</evidence>
<accession>A0A0K1Q4F7</accession>
<feature type="region of interest" description="Disordered" evidence="1">
    <location>
        <begin position="1"/>
        <end position="20"/>
    </location>
</feature>
<name>A0A0K1Q4F7_9BACT</name>
<gene>
    <name evidence="2" type="ORF">AKJ09_06928</name>
</gene>
<dbReference type="KEGG" id="llu:AKJ09_06928"/>
<dbReference type="AlphaFoldDB" id="A0A0K1Q4F7"/>
<keyword evidence="3" id="KW-1185">Reference proteome</keyword>
<reference evidence="2 3" key="1">
    <citation type="submission" date="2015-08" db="EMBL/GenBank/DDBJ databases">
        <authorList>
            <person name="Babu N.S."/>
            <person name="Beckwith C.J."/>
            <person name="Beseler K.G."/>
            <person name="Brison A."/>
            <person name="Carone J.V."/>
            <person name="Caskin T.P."/>
            <person name="Diamond M."/>
            <person name="Durham M.E."/>
            <person name="Foxe J.M."/>
            <person name="Go M."/>
            <person name="Henderson B.A."/>
            <person name="Jones I.B."/>
            <person name="McGettigan J.A."/>
            <person name="Micheletti S.J."/>
            <person name="Nasrallah M.E."/>
            <person name="Ortiz D."/>
            <person name="Piller C.R."/>
            <person name="Privatt S.R."/>
            <person name="Schneider S.L."/>
            <person name="Sharp S."/>
            <person name="Smith T.C."/>
            <person name="Stanton J.D."/>
            <person name="Ullery H.E."/>
            <person name="Wilson R.J."/>
            <person name="Serrano M.G."/>
            <person name="Buck G."/>
            <person name="Lee V."/>
            <person name="Wang Y."/>
            <person name="Carvalho R."/>
            <person name="Voegtly L."/>
            <person name="Shi R."/>
            <person name="Duckworth R."/>
            <person name="Johnson A."/>
            <person name="Loviza R."/>
            <person name="Walstead R."/>
            <person name="Shah Z."/>
            <person name="Kiflezghi M."/>
            <person name="Wade K."/>
            <person name="Ball S.L."/>
            <person name="Bradley K.W."/>
            <person name="Asai D.J."/>
            <person name="Bowman C.A."/>
            <person name="Russell D.A."/>
            <person name="Pope W.H."/>
            <person name="Jacobs-Sera D."/>
            <person name="Hendrix R.W."/>
            <person name="Hatfull G.F."/>
        </authorList>
    </citation>
    <scope>NUCLEOTIDE SEQUENCE [LARGE SCALE GENOMIC DNA]</scope>
    <source>
        <strain evidence="2 3">DSM 27648</strain>
    </source>
</reference>